<sequence length="89" mass="10129">MDRFLPPVPDAGPAEPLWEDEPQPPRAVKCGKNFLVELNFTFRANRPGRVDLHLIYCRGRDVPVTVDTSTLATYRTVLDRHFVIPVVVE</sequence>
<keyword evidence="3" id="KW-1185">Reference proteome</keyword>
<name>A0ABQ8U778_9EUKA</name>
<evidence type="ECO:0000256" key="1">
    <source>
        <dbReference type="SAM" id="MobiDB-lite"/>
    </source>
</evidence>
<evidence type="ECO:0000313" key="2">
    <source>
        <dbReference type="EMBL" id="KAJ4455174.1"/>
    </source>
</evidence>
<dbReference type="Proteomes" id="UP001141327">
    <property type="component" value="Unassembled WGS sequence"/>
</dbReference>
<reference evidence="2" key="1">
    <citation type="journal article" date="2022" name="bioRxiv">
        <title>Genomics of Preaxostyla Flagellates Illuminates Evolutionary Transitions and the Path Towards Mitochondrial Loss.</title>
        <authorList>
            <person name="Novak L.V.F."/>
            <person name="Treitli S.C."/>
            <person name="Pyrih J."/>
            <person name="Halakuc P."/>
            <person name="Pipaliya S.V."/>
            <person name="Vacek V."/>
            <person name="Brzon O."/>
            <person name="Soukal P."/>
            <person name="Eme L."/>
            <person name="Dacks J.B."/>
            <person name="Karnkowska A."/>
            <person name="Elias M."/>
            <person name="Hampl V."/>
        </authorList>
    </citation>
    <scope>NUCLEOTIDE SEQUENCE</scope>
    <source>
        <strain evidence="2">RCP-MX</strain>
    </source>
</reference>
<organism evidence="2 3">
    <name type="scientific">Paratrimastix pyriformis</name>
    <dbReference type="NCBI Taxonomy" id="342808"/>
    <lineage>
        <taxon>Eukaryota</taxon>
        <taxon>Metamonada</taxon>
        <taxon>Preaxostyla</taxon>
        <taxon>Paratrimastigidae</taxon>
        <taxon>Paratrimastix</taxon>
    </lineage>
</organism>
<feature type="compositionally biased region" description="Pro residues" evidence="1">
    <location>
        <begin position="1"/>
        <end position="10"/>
    </location>
</feature>
<comment type="caution">
    <text evidence="2">The sequence shown here is derived from an EMBL/GenBank/DDBJ whole genome shotgun (WGS) entry which is preliminary data.</text>
</comment>
<dbReference type="EMBL" id="JAPMOS010000116">
    <property type="protein sequence ID" value="KAJ4455174.1"/>
    <property type="molecule type" value="Genomic_DNA"/>
</dbReference>
<protein>
    <submittedName>
        <fullName evidence="2">Uncharacterized protein</fullName>
    </submittedName>
</protein>
<proteinExistence type="predicted"/>
<feature type="region of interest" description="Disordered" evidence="1">
    <location>
        <begin position="1"/>
        <end position="24"/>
    </location>
</feature>
<gene>
    <name evidence="2" type="ORF">PAPYR_9905</name>
</gene>
<evidence type="ECO:0000313" key="3">
    <source>
        <dbReference type="Proteomes" id="UP001141327"/>
    </source>
</evidence>
<accession>A0ABQ8U778</accession>